<keyword evidence="1" id="KW-0472">Membrane</keyword>
<feature type="transmembrane region" description="Helical" evidence="1">
    <location>
        <begin position="20"/>
        <end position="42"/>
    </location>
</feature>
<evidence type="ECO:0000256" key="1">
    <source>
        <dbReference type="SAM" id="Phobius"/>
    </source>
</evidence>
<feature type="transmembrane region" description="Helical" evidence="1">
    <location>
        <begin position="173"/>
        <end position="195"/>
    </location>
</feature>
<name>A0A1H1IBW4_NATTX</name>
<evidence type="ECO:0000313" key="3">
    <source>
        <dbReference type="Proteomes" id="UP000198848"/>
    </source>
</evidence>
<evidence type="ECO:0000313" key="2">
    <source>
        <dbReference type="EMBL" id="SDR35140.1"/>
    </source>
</evidence>
<organism evidence="2 3">
    <name type="scientific">Natronobacterium texcoconense</name>
    <dbReference type="NCBI Taxonomy" id="1095778"/>
    <lineage>
        <taxon>Archaea</taxon>
        <taxon>Methanobacteriati</taxon>
        <taxon>Methanobacteriota</taxon>
        <taxon>Stenosarchaea group</taxon>
        <taxon>Halobacteria</taxon>
        <taxon>Halobacteriales</taxon>
        <taxon>Natrialbaceae</taxon>
        <taxon>Natronobacterium</taxon>
    </lineage>
</organism>
<dbReference type="RefSeq" id="WP_090384420.1">
    <property type="nucleotide sequence ID" value="NZ_FNLC01000004.1"/>
</dbReference>
<gene>
    <name evidence="2" type="ORF">SAMN04489842_3407</name>
</gene>
<feature type="transmembrane region" description="Helical" evidence="1">
    <location>
        <begin position="148"/>
        <end position="167"/>
    </location>
</feature>
<feature type="transmembrane region" description="Helical" evidence="1">
    <location>
        <begin position="54"/>
        <end position="75"/>
    </location>
</feature>
<keyword evidence="3" id="KW-1185">Reference proteome</keyword>
<sequence>MSEPLRSSVGDAVAELSRSLATFVGIVWLCFVVSLVVVRALQATVTDVSVPSEPIWIVVFAVAIVAAGVLSEGGYERFGADPSAGWTFAWLAIFFVPFAFAPLRIAIGLVVANGPLFDALFVLGATLGAGWLAFYGGLERLALEPADFVRVIAYAVALGIVPAAAFLLVDAAWLTAGVGAAVATVVQIGACWLAFTPRTL</sequence>
<dbReference type="AlphaFoldDB" id="A0A1H1IBW4"/>
<dbReference type="Proteomes" id="UP000198848">
    <property type="component" value="Unassembled WGS sequence"/>
</dbReference>
<feature type="transmembrane region" description="Helical" evidence="1">
    <location>
        <begin position="116"/>
        <end position="136"/>
    </location>
</feature>
<accession>A0A1H1IBW4</accession>
<keyword evidence="1" id="KW-1133">Transmembrane helix</keyword>
<feature type="transmembrane region" description="Helical" evidence="1">
    <location>
        <begin position="87"/>
        <end position="110"/>
    </location>
</feature>
<proteinExistence type="predicted"/>
<protein>
    <submittedName>
        <fullName evidence="2">Uncharacterized protein</fullName>
    </submittedName>
</protein>
<dbReference type="EMBL" id="FNLC01000004">
    <property type="protein sequence ID" value="SDR35140.1"/>
    <property type="molecule type" value="Genomic_DNA"/>
</dbReference>
<dbReference type="OrthoDB" id="205998at2157"/>
<keyword evidence="1" id="KW-0812">Transmembrane</keyword>
<reference evidence="3" key="1">
    <citation type="submission" date="2016-10" db="EMBL/GenBank/DDBJ databases">
        <authorList>
            <person name="Varghese N."/>
            <person name="Submissions S."/>
        </authorList>
    </citation>
    <scope>NUCLEOTIDE SEQUENCE [LARGE SCALE GENOMIC DNA]</scope>
    <source>
        <strain evidence="3">DSM 24767</strain>
    </source>
</reference>